<organism evidence="8 9">
    <name type="scientific">Handroanthus impetiginosus</name>
    <dbReference type="NCBI Taxonomy" id="429701"/>
    <lineage>
        <taxon>Eukaryota</taxon>
        <taxon>Viridiplantae</taxon>
        <taxon>Streptophyta</taxon>
        <taxon>Embryophyta</taxon>
        <taxon>Tracheophyta</taxon>
        <taxon>Spermatophyta</taxon>
        <taxon>Magnoliopsida</taxon>
        <taxon>eudicotyledons</taxon>
        <taxon>Gunneridae</taxon>
        <taxon>Pentapetalae</taxon>
        <taxon>asterids</taxon>
        <taxon>lamiids</taxon>
        <taxon>Lamiales</taxon>
        <taxon>Bignoniaceae</taxon>
        <taxon>Crescentiina</taxon>
        <taxon>Tabebuia alliance</taxon>
        <taxon>Handroanthus</taxon>
    </lineage>
</organism>
<dbReference type="STRING" id="429701.A0A2G9GAQ5"/>
<comment type="similarity">
    <text evidence="2 4">Belongs to the Ninja family.</text>
</comment>
<comment type="function">
    <text evidence="4">Acts as a negative regulator of abscisic acid (ABA) response.</text>
</comment>
<dbReference type="GO" id="GO:0007165">
    <property type="term" value="P:signal transduction"/>
    <property type="evidence" value="ECO:0007669"/>
    <property type="project" value="InterPro"/>
</dbReference>
<dbReference type="AlphaFoldDB" id="A0A2G9GAQ5"/>
<protein>
    <recommendedName>
        <fullName evidence="4">Ninja-family protein</fullName>
    </recommendedName>
    <alternativeName>
        <fullName evidence="4">ABI-binding protein</fullName>
    </alternativeName>
</protein>
<feature type="domain" description="Ethylene-responsive binding factor-associated repression" evidence="6">
    <location>
        <begin position="44"/>
        <end position="77"/>
    </location>
</feature>
<comment type="caution">
    <text evidence="8">The sequence shown here is derived from an EMBL/GenBank/DDBJ whole genome shotgun (WGS) entry which is preliminary data.</text>
</comment>
<evidence type="ECO:0000256" key="3">
    <source>
        <dbReference type="ARBA" id="ARBA00023242"/>
    </source>
</evidence>
<dbReference type="InterPro" id="IPR032310">
    <property type="entry name" value="NLS_NINJA_AFP-like"/>
</dbReference>
<proteinExistence type="inferred from homology"/>
<dbReference type="InterPro" id="IPR031307">
    <property type="entry name" value="Ninja_fam"/>
</dbReference>
<evidence type="ECO:0000259" key="7">
    <source>
        <dbReference type="Pfam" id="PF16135"/>
    </source>
</evidence>
<keyword evidence="9" id="KW-1185">Reference proteome</keyword>
<comment type="subcellular location">
    <subcellularLocation>
        <location evidence="1 4">Nucleus</location>
    </subcellularLocation>
</comment>
<evidence type="ECO:0000256" key="1">
    <source>
        <dbReference type="ARBA" id="ARBA00004123"/>
    </source>
</evidence>
<dbReference type="InterPro" id="IPR032308">
    <property type="entry name" value="TDBD"/>
</dbReference>
<dbReference type="PANTHER" id="PTHR31413">
    <property type="entry name" value="AFP HOMOLOG 2"/>
    <property type="match status" value="1"/>
</dbReference>
<dbReference type="GO" id="GO:0045892">
    <property type="term" value="P:negative regulation of DNA-templated transcription"/>
    <property type="evidence" value="ECO:0007669"/>
    <property type="project" value="TreeGrafter"/>
</dbReference>
<feature type="compositionally biased region" description="Basic and acidic residues" evidence="5">
    <location>
        <begin position="141"/>
        <end position="162"/>
    </location>
</feature>
<keyword evidence="3 4" id="KW-0539">Nucleus</keyword>
<dbReference type="Pfam" id="PF16135">
    <property type="entry name" value="TDBD"/>
    <property type="match status" value="1"/>
</dbReference>
<feature type="region of interest" description="Disordered" evidence="5">
    <location>
        <begin position="137"/>
        <end position="166"/>
    </location>
</feature>
<evidence type="ECO:0000256" key="5">
    <source>
        <dbReference type="SAM" id="MobiDB-lite"/>
    </source>
</evidence>
<evidence type="ECO:0000313" key="9">
    <source>
        <dbReference type="Proteomes" id="UP000231279"/>
    </source>
</evidence>
<evidence type="ECO:0000259" key="6">
    <source>
        <dbReference type="Pfam" id="PF07897"/>
    </source>
</evidence>
<evidence type="ECO:0000256" key="4">
    <source>
        <dbReference type="RuleBase" id="RU369029"/>
    </source>
</evidence>
<sequence>MEGAEENRGKSSLSLRMNGVSRDLLHKFKNQSHFPNENEQKKAEDEEEIELSLGLSMNGRFGVDPSRKKLRRSSSVSNLVFTGGSVDNESTQHACVAACESYAPLVRTCSLPTEAEEWRRVKELRCMEARKKRMNKLKNVRVKDRENSSEDAHSGNGLHEDVNGGFNVQSLDSGNVNGLENWNLISSPQVSVASRRSGSSGSSDLPGQLMEGPRQNPMTKSPSSSGLQCLQEKGVDRPAARATNGDANRDEEVLRNALLDMPYVSTRGYGPNHNKIEGFLYRYNKGDDVKIVCVCHGLFLSPAEFVKHGGGGDVAYPLKHIVVNPYPLY</sequence>
<feature type="compositionally biased region" description="Low complexity" evidence="5">
    <location>
        <begin position="193"/>
        <end position="203"/>
    </location>
</feature>
<dbReference type="Pfam" id="PF07897">
    <property type="entry name" value="EAR"/>
    <property type="match status" value="1"/>
</dbReference>
<dbReference type="EMBL" id="NKXS01005999">
    <property type="protein sequence ID" value="PIN02275.1"/>
    <property type="molecule type" value="Genomic_DNA"/>
</dbReference>
<dbReference type="GO" id="GO:0005634">
    <property type="term" value="C:nucleus"/>
    <property type="evidence" value="ECO:0007669"/>
    <property type="project" value="UniProtKB-SubCell"/>
</dbReference>
<dbReference type="Pfam" id="PF16136">
    <property type="entry name" value="NLS_NINJA_AFP"/>
    <property type="match status" value="1"/>
</dbReference>
<reference evidence="9" key="1">
    <citation type="journal article" date="2018" name="Gigascience">
        <title>Genome assembly of the Pink Ipe (Handroanthus impetiginosus, Bignoniaceae), a highly valued, ecologically keystone Neotropical timber forest tree.</title>
        <authorList>
            <person name="Silva-Junior O.B."/>
            <person name="Grattapaglia D."/>
            <person name="Novaes E."/>
            <person name="Collevatti R.G."/>
        </authorList>
    </citation>
    <scope>NUCLEOTIDE SEQUENCE [LARGE SCALE GENOMIC DNA]</scope>
    <source>
        <strain evidence="9">cv. UFG-1</strain>
    </source>
</reference>
<evidence type="ECO:0000256" key="2">
    <source>
        <dbReference type="ARBA" id="ARBA00006081"/>
    </source>
</evidence>
<dbReference type="OrthoDB" id="667358at2759"/>
<accession>A0A2G9GAQ5</accession>
<feature type="region of interest" description="Disordered" evidence="5">
    <location>
        <begin position="193"/>
        <end position="248"/>
    </location>
</feature>
<gene>
    <name evidence="8" type="ORF">CDL12_25213</name>
</gene>
<dbReference type="InterPro" id="IPR012463">
    <property type="entry name" value="Ninja_motif"/>
</dbReference>
<name>A0A2G9GAQ5_9LAMI</name>
<feature type="compositionally biased region" description="Polar residues" evidence="5">
    <location>
        <begin position="216"/>
        <end position="228"/>
    </location>
</feature>
<dbReference type="PANTHER" id="PTHR31413:SF31">
    <property type="entry name" value="NINJA-FAMILY PROTEIN AFP3"/>
    <property type="match status" value="1"/>
</dbReference>
<feature type="domain" description="Tify" evidence="7">
    <location>
        <begin position="290"/>
        <end position="322"/>
    </location>
</feature>
<dbReference type="Proteomes" id="UP000231279">
    <property type="component" value="Unassembled WGS sequence"/>
</dbReference>
<evidence type="ECO:0000313" key="8">
    <source>
        <dbReference type="EMBL" id="PIN02275.1"/>
    </source>
</evidence>